<keyword evidence="4" id="KW-0503">Monooxygenase</keyword>
<dbReference type="GO" id="GO:0005506">
    <property type="term" value="F:iron ion binding"/>
    <property type="evidence" value="ECO:0007669"/>
    <property type="project" value="InterPro"/>
</dbReference>
<dbReference type="GeneID" id="25735114"/>
<dbReference type="Proteomes" id="UP000054498">
    <property type="component" value="Unassembled WGS sequence"/>
</dbReference>
<dbReference type="EMBL" id="KK100465">
    <property type="protein sequence ID" value="KIZ05718.1"/>
    <property type="molecule type" value="Genomic_DNA"/>
</dbReference>
<organism evidence="6 7">
    <name type="scientific">Monoraphidium neglectum</name>
    <dbReference type="NCBI Taxonomy" id="145388"/>
    <lineage>
        <taxon>Eukaryota</taxon>
        <taxon>Viridiplantae</taxon>
        <taxon>Chlorophyta</taxon>
        <taxon>core chlorophytes</taxon>
        <taxon>Chlorophyceae</taxon>
        <taxon>CS clade</taxon>
        <taxon>Sphaeropleales</taxon>
        <taxon>Selenastraceae</taxon>
        <taxon>Monoraphidium</taxon>
    </lineage>
</organism>
<dbReference type="PANTHER" id="PTHR24305:SF166">
    <property type="entry name" value="CYTOCHROME P450 12A4, MITOCHONDRIAL-RELATED"/>
    <property type="match status" value="1"/>
</dbReference>
<dbReference type="Gene3D" id="1.10.630.10">
    <property type="entry name" value="Cytochrome P450"/>
    <property type="match status" value="1"/>
</dbReference>
<gene>
    <name evidence="6" type="ORF">MNEG_2236</name>
</gene>
<reference evidence="6 7" key="1">
    <citation type="journal article" date="2013" name="BMC Genomics">
        <title>Reconstruction of the lipid metabolism for the microalga Monoraphidium neglectum from its genome sequence reveals characteristics suitable for biofuel production.</title>
        <authorList>
            <person name="Bogen C."/>
            <person name="Al-Dilaimi A."/>
            <person name="Albersmeier A."/>
            <person name="Wichmann J."/>
            <person name="Grundmann M."/>
            <person name="Rupp O."/>
            <person name="Lauersen K.J."/>
            <person name="Blifernez-Klassen O."/>
            <person name="Kalinowski J."/>
            <person name="Goesmann A."/>
            <person name="Mussgnug J.H."/>
            <person name="Kruse O."/>
        </authorList>
    </citation>
    <scope>NUCLEOTIDE SEQUENCE [LARGE SCALE GENOMIC DNA]</scope>
    <source>
        <strain evidence="6 7">SAG 48.87</strain>
    </source>
</reference>
<keyword evidence="3 4" id="KW-0479">Metal-binding</keyword>
<feature type="binding site" description="axial binding residue" evidence="3">
    <location>
        <position position="253"/>
    </location>
    <ligand>
        <name>heme</name>
        <dbReference type="ChEBI" id="CHEBI:30413"/>
    </ligand>
    <ligandPart>
        <name>Fe</name>
        <dbReference type="ChEBI" id="CHEBI:18248"/>
    </ligandPart>
</feature>
<dbReference type="SUPFAM" id="SSF48264">
    <property type="entry name" value="Cytochrome P450"/>
    <property type="match status" value="1"/>
</dbReference>
<dbReference type="InterPro" id="IPR036396">
    <property type="entry name" value="Cyt_P450_sf"/>
</dbReference>
<feature type="region of interest" description="Disordered" evidence="5">
    <location>
        <begin position="1"/>
        <end position="91"/>
    </location>
</feature>
<evidence type="ECO:0000256" key="4">
    <source>
        <dbReference type="RuleBase" id="RU000461"/>
    </source>
</evidence>
<dbReference type="PROSITE" id="PS00086">
    <property type="entry name" value="CYTOCHROME_P450"/>
    <property type="match status" value="1"/>
</dbReference>
<evidence type="ECO:0000256" key="3">
    <source>
        <dbReference type="PIRSR" id="PIRSR602401-1"/>
    </source>
</evidence>
<evidence type="ECO:0000313" key="6">
    <source>
        <dbReference type="EMBL" id="KIZ05718.1"/>
    </source>
</evidence>
<evidence type="ECO:0000256" key="1">
    <source>
        <dbReference type="ARBA" id="ARBA00001971"/>
    </source>
</evidence>
<comment type="cofactor">
    <cofactor evidence="1 3">
        <name>heme</name>
        <dbReference type="ChEBI" id="CHEBI:30413"/>
    </cofactor>
</comment>
<dbReference type="GO" id="GO:0016705">
    <property type="term" value="F:oxidoreductase activity, acting on paired donors, with incorporation or reduction of molecular oxygen"/>
    <property type="evidence" value="ECO:0007669"/>
    <property type="project" value="InterPro"/>
</dbReference>
<keyword evidence="3 4" id="KW-0408">Iron</keyword>
<dbReference type="GO" id="GO:0004497">
    <property type="term" value="F:monooxygenase activity"/>
    <property type="evidence" value="ECO:0007669"/>
    <property type="project" value="UniProtKB-KW"/>
</dbReference>
<name>A0A0D2K5U5_9CHLO</name>
<sequence>MEPDSEALQGDASASLPPETEGYPAAAPSDAAAEREPRPNRAVGLPYEIIASELAERQQQPAPRGKRSVKSEDADDEPYYPGSSKRSKVAVDSVEPQDLAGNVFLRVDALHPNALVTFDGDLARPLFFEERESGAVEIPGALLGEGVDAMALKMPGVEVELPGGTRRTATVSELINYLKLTEKPTKVGPYMIPKGVMVFPCLYVINNWSGNWEEPRRFKPERWLVSPGDPDPAIDQKTGAPRFLPFSSGPKACIGGALGLVAVRTAAAALLSTFTYRLAERMGTPASIKGRTKLALTLKVEGGMWLRCARRVKA</sequence>
<dbReference type="InterPro" id="IPR001128">
    <property type="entry name" value="Cyt_P450"/>
</dbReference>
<dbReference type="STRING" id="145388.A0A0D2K5U5"/>
<dbReference type="InterPro" id="IPR002401">
    <property type="entry name" value="Cyt_P450_E_grp-I"/>
</dbReference>
<accession>A0A0D2K5U5</accession>
<keyword evidence="3 4" id="KW-0349">Heme</keyword>
<dbReference type="InterPro" id="IPR050121">
    <property type="entry name" value="Cytochrome_P450_monoxygenase"/>
</dbReference>
<keyword evidence="4" id="KW-0560">Oxidoreductase</keyword>
<dbReference type="AlphaFoldDB" id="A0A0D2K5U5"/>
<dbReference type="KEGG" id="mng:MNEG_2236"/>
<evidence type="ECO:0008006" key="8">
    <source>
        <dbReference type="Google" id="ProtNLM"/>
    </source>
</evidence>
<keyword evidence="7" id="KW-1185">Reference proteome</keyword>
<evidence type="ECO:0000313" key="7">
    <source>
        <dbReference type="Proteomes" id="UP000054498"/>
    </source>
</evidence>
<dbReference type="PRINTS" id="PR00463">
    <property type="entry name" value="EP450I"/>
</dbReference>
<dbReference type="Pfam" id="PF00067">
    <property type="entry name" value="p450"/>
    <property type="match status" value="1"/>
</dbReference>
<proteinExistence type="inferred from homology"/>
<dbReference type="GO" id="GO:0020037">
    <property type="term" value="F:heme binding"/>
    <property type="evidence" value="ECO:0007669"/>
    <property type="project" value="InterPro"/>
</dbReference>
<dbReference type="InterPro" id="IPR017972">
    <property type="entry name" value="Cyt_P450_CS"/>
</dbReference>
<comment type="similarity">
    <text evidence="2 4">Belongs to the cytochrome P450 family.</text>
</comment>
<protein>
    <recommendedName>
        <fullName evidence="8">Cytochrome P450</fullName>
    </recommendedName>
</protein>
<evidence type="ECO:0000256" key="2">
    <source>
        <dbReference type="ARBA" id="ARBA00010617"/>
    </source>
</evidence>
<evidence type="ECO:0000256" key="5">
    <source>
        <dbReference type="SAM" id="MobiDB-lite"/>
    </source>
</evidence>
<dbReference type="PANTHER" id="PTHR24305">
    <property type="entry name" value="CYTOCHROME P450"/>
    <property type="match status" value="1"/>
</dbReference>
<dbReference type="RefSeq" id="XP_013904737.1">
    <property type="nucleotide sequence ID" value="XM_014049283.1"/>
</dbReference>
<dbReference type="OrthoDB" id="1470350at2759"/>